<dbReference type="RefSeq" id="WP_069718582.1">
    <property type="nucleotide sequence ID" value="NZ_MJEH01000062.1"/>
</dbReference>
<dbReference type="HAMAP" id="MF_00829">
    <property type="entry name" value="UPF0435"/>
    <property type="match status" value="1"/>
</dbReference>
<evidence type="ECO:0000256" key="1">
    <source>
        <dbReference type="HAMAP-Rule" id="MF_00829"/>
    </source>
</evidence>
<dbReference type="Pfam" id="PF06569">
    <property type="entry name" value="DUF1128"/>
    <property type="match status" value="1"/>
</dbReference>
<protein>
    <recommendedName>
        <fullName evidence="1">UPF0435 protein BFG57_05500</fullName>
    </recommendedName>
</protein>
<evidence type="ECO:0000313" key="2">
    <source>
        <dbReference type="EMBL" id="OEH91322.1"/>
    </source>
</evidence>
<gene>
    <name evidence="2" type="ORF">BFG57_05500</name>
</gene>
<keyword evidence="3" id="KW-1185">Reference proteome</keyword>
<dbReference type="EMBL" id="MJEH01000062">
    <property type="protein sequence ID" value="OEH91322.1"/>
    <property type="molecule type" value="Genomic_DNA"/>
</dbReference>
<dbReference type="AlphaFoldDB" id="A0A1E5LB64"/>
<reference evidence="2 3" key="1">
    <citation type="submission" date="2016-08" db="EMBL/GenBank/DDBJ databases">
        <title>Genome of Bacillus solimangrovi GH2-4.</title>
        <authorList>
            <person name="Lim S."/>
            <person name="Kim B.-C."/>
        </authorList>
    </citation>
    <scope>NUCLEOTIDE SEQUENCE [LARGE SCALE GENOMIC DNA]</scope>
    <source>
        <strain evidence="2 3">GH2-4</strain>
    </source>
</reference>
<dbReference type="OrthoDB" id="2361695at2"/>
<evidence type="ECO:0000313" key="3">
    <source>
        <dbReference type="Proteomes" id="UP000095209"/>
    </source>
</evidence>
<comment type="caution">
    <text evidence="2">The sequence shown here is derived from an EMBL/GenBank/DDBJ whole genome shotgun (WGS) entry which is preliminary data.</text>
</comment>
<name>A0A1E5LB64_9BACI</name>
<comment type="similarity">
    <text evidence="1">Belongs to the UPF0435 family.</text>
</comment>
<sequence>MDLSKRSEENIEYMLDKIKEKLRMVNVGVIQASHFNEEMYEDLKDIYELIERKQNFSTSEMSAIVEELSNLRK</sequence>
<accession>A0A1E5LB64</accession>
<dbReference type="Proteomes" id="UP000095209">
    <property type="component" value="Unassembled WGS sequence"/>
</dbReference>
<dbReference type="InterPro" id="IPR009507">
    <property type="entry name" value="UPF0435"/>
</dbReference>
<dbReference type="STRING" id="1305675.BFG57_05500"/>
<organism evidence="2 3">
    <name type="scientific">Bacillus solimangrovi</name>
    <dbReference type="NCBI Taxonomy" id="1305675"/>
    <lineage>
        <taxon>Bacteria</taxon>
        <taxon>Bacillati</taxon>
        <taxon>Bacillota</taxon>
        <taxon>Bacilli</taxon>
        <taxon>Bacillales</taxon>
        <taxon>Bacillaceae</taxon>
        <taxon>Bacillus</taxon>
    </lineage>
</organism>
<proteinExistence type="inferred from homology"/>